<reference evidence="1" key="1">
    <citation type="submission" date="2018-01" db="EMBL/GenBank/DDBJ databases">
        <title>An insight into the sialome of Amazonian anophelines.</title>
        <authorList>
            <person name="Ribeiro J.M."/>
            <person name="Scarpassa V."/>
            <person name="Calvo E."/>
        </authorList>
    </citation>
    <scope>NUCLEOTIDE SEQUENCE</scope>
    <source>
        <tissue evidence="1">Salivary glands</tissue>
    </source>
</reference>
<protein>
    <submittedName>
        <fullName evidence="1">Putative secreted peptide</fullName>
    </submittedName>
</protein>
<proteinExistence type="predicted"/>
<sequence>MPLAPRFLLPFCSAATAAGNTSLDGLVYGVTTGKSSDVPHRTIRNTGTVHFLLRTPHRAAGESLFSISKFSSHTCRDQQHLVYEVLALRKQHTTDGTMRWPNNFRRRTNTRELRILEIGR</sequence>
<dbReference type="EMBL" id="GGFM01011363">
    <property type="protein sequence ID" value="MBW32114.1"/>
    <property type="molecule type" value="Transcribed_RNA"/>
</dbReference>
<dbReference type="AlphaFoldDB" id="A0A2M3ZU82"/>
<organism evidence="1">
    <name type="scientific">Anopheles braziliensis</name>
    <dbReference type="NCBI Taxonomy" id="58242"/>
    <lineage>
        <taxon>Eukaryota</taxon>
        <taxon>Metazoa</taxon>
        <taxon>Ecdysozoa</taxon>
        <taxon>Arthropoda</taxon>
        <taxon>Hexapoda</taxon>
        <taxon>Insecta</taxon>
        <taxon>Pterygota</taxon>
        <taxon>Neoptera</taxon>
        <taxon>Endopterygota</taxon>
        <taxon>Diptera</taxon>
        <taxon>Nematocera</taxon>
        <taxon>Culicoidea</taxon>
        <taxon>Culicidae</taxon>
        <taxon>Anophelinae</taxon>
        <taxon>Anopheles</taxon>
    </lineage>
</organism>
<accession>A0A2M3ZU82</accession>
<name>A0A2M3ZU82_9DIPT</name>
<evidence type="ECO:0000313" key="1">
    <source>
        <dbReference type="EMBL" id="MBW32114.1"/>
    </source>
</evidence>